<feature type="compositionally biased region" description="Pro residues" evidence="1">
    <location>
        <begin position="597"/>
        <end position="608"/>
    </location>
</feature>
<feature type="region of interest" description="Disordered" evidence="1">
    <location>
        <begin position="108"/>
        <end position="134"/>
    </location>
</feature>
<evidence type="ECO:0000256" key="1">
    <source>
        <dbReference type="SAM" id="MobiDB-lite"/>
    </source>
</evidence>
<dbReference type="EMBL" id="KV919237">
    <property type="protein sequence ID" value="OSX70581.1"/>
    <property type="molecule type" value="Genomic_DNA"/>
</dbReference>
<sequence length="680" mass="67337">MPPPCVVSTPDVLPGQRRGSFGSSLGSRFGSWCASRSPESPKNSRVVDPAFDRTAPAARPRRRRPPPPRRPPAAAAASPPAAAAALPPAAAAGGAAGLMAAAARSRSASTSLPPGSTVGLPPPAAHGVTVGRGGVPPRTPSAVAAAAAGRCRVGLLLGLATAAVAAFALGAAVAGAAAGGRPPPAVVGWATGAARGAGAATRSAAGTVRAIVGALVGGGGGGEGVAPPRRVGRVGVAPRPGRRDGALDGLLAWTVRAGGGGGGGDGLPPRVTPPAGTHAADVARGVCGAARRCDGGDGGGVGGRVLAVTRWWAGPPPPPPVGPRVAADLAPPTTASTVQNVRALRGRGYTPAAPPAFNASTGWAAWAGRGTVGGVAGGGRPRCVDAGRPPFGLTVVDDAYVSSEGAVLAAGGGGGGGGWQSWGGVLRGGLGRLPGGGGVGGEPVTVVPGDLFVLAAHHAATYFHVLTEVIPRVLAFLPFLRAHPHMLLAVSASDELTVPFLGLLGVPAGRVVELPRGSWAYAHRLLFPPPPPPCPAATPSAPRRCCPPTWPPRTGSAAAMGPPRPPPPPRRCRRSSSCGARPPPASASRRGVWPTLTPSPPPSPPASRPPTRSWWRPPTAPLRRGCGCLGPPPPSSACTGRGWPTPSFCPQTPRCFKCGASRTTCTGGWPTRSRASRLST</sequence>
<protein>
    <submittedName>
        <fullName evidence="2">Uncharacterized protein</fullName>
    </submittedName>
</protein>
<organism evidence="2 3">
    <name type="scientific">Porphyra umbilicalis</name>
    <name type="common">Purple laver</name>
    <name type="synonym">Red alga</name>
    <dbReference type="NCBI Taxonomy" id="2786"/>
    <lineage>
        <taxon>Eukaryota</taxon>
        <taxon>Rhodophyta</taxon>
        <taxon>Bangiophyceae</taxon>
        <taxon>Bangiales</taxon>
        <taxon>Bangiaceae</taxon>
        <taxon>Porphyra</taxon>
    </lineage>
</organism>
<reference evidence="2 3" key="1">
    <citation type="submission" date="2017-03" db="EMBL/GenBank/DDBJ databases">
        <title>WGS assembly of Porphyra umbilicalis.</title>
        <authorList>
            <person name="Brawley S.H."/>
            <person name="Blouin N.A."/>
            <person name="Ficko-Blean E."/>
            <person name="Wheeler G.L."/>
            <person name="Lohr M."/>
            <person name="Goodson H.V."/>
            <person name="Jenkins J.W."/>
            <person name="Blaby-Haas C.E."/>
            <person name="Helliwell K.E."/>
            <person name="Chan C."/>
            <person name="Marriage T."/>
            <person name="Bhattacharya D."/>
            <person name="Klein A.S."/>
            <person name="Badis Y."/>
            <person name="Brodie J."/>
            <person name="Cao Y."/>
            <person name="Collen J."/>
            <person name="Dittami S.M."/>
            <person name="Gachon C.M."/>
            <person name="Green B.R."/>
            <person name="Karpowicz S."/>
            <person name="Kim J.W."/>
            <person name="Kudahl U."/>
            <person name="Lin S."/>
            <person name="Michel G."/>
            <person name="Mittag M."/>
            <person name="Olson B.J."/>
            <person name="Pangilinan J."/>
            <person name="Peng Y."/>
            <person name="Qiu H."/>
            <person name="Shu S."/>
            <person name="Singer J.T."/>
            <person name="Smith A.G."/>
            <person name="Sprecher B.N."/>
            <person name="Wagner V."/>
            <person name="Wang W."/>
            <person name="Wang Z.-Y."/>
            <person name="Yan J."/>
            <person name="Yarish C."/>
            <person name="Zoeuner-Riek S."/>
            <person name="Zhuang Y."/>
            <person name="Zou Y."/>
            <person name="Lindquist E.A."/>
            <person name="Grimwood J."/>
            <person name="Barry K."/>
            <person name="Rokhsar D.S."/>
            <person name="Schmutz J."/>
            <person name="Stiller J.W."/>
            <person name="Grossman A.R."/>
            <person name="Prochnik S.E."/>
        </authorList>
    </citation>
    <scope>NUCLEOTIDE SEQUENCE [LARGE SCALE GENOMIC DNA]</scope>
    <source>
        <strain evidence="2">4086291</strain>
    </source>
</reference>
<feature type="region of interest" description="Disordered" evidence="1">
    <location>
        <begin position="1"/>
        <end position="81"/>
    </location>
</feature>
<dbReference type="Proteomes" id="UP000218209">
    <property type="component" value="Unassembled WGS sequence"/>
</dbReference>
<name>A0A1X6NPR1_PORUM</name>
<accession>A0A1X6NPR1</accession>
<feature type="compositionally biased region" description="Low complexity" evidence="1">
    <location>
        <begin position="537"/>
        <end position="561"/>
    </location>
</feature>
<evidence type="ECO:0000313" key="3">
    <source>
        <dbReference type="Proteomes" id="UP000218209"/>
    </source>
</evidence>
<keyword evidence="3" id="KW-1185">Reference proteome</keyword>
<evidence type="ECO:0000313" key="2">
    <source>
        <dbReference type="EMBL" id="OSX70581.1"/>
    </source>
</evidence>
<feature type="region of interest" description="Disordered" evidence="1">
    <location>
        <begin position="537"/>
        <end position="616"/>
    </location>
</feature>
<feature type="compositionally biased region" description="Low complexity" evidence="1">
    <location>
        <begin position="575"/>
        <end position="596"/>
    </location>
</feature>
<feature type="compositionally biased region" description="Low complexity" evidence="1">
    <location>
        <begin position="15"/>
        <end position="31"/>
    </location>
</feature>
<proteinExistence type="predicted"/>
<dbReference type="AlphaFoldDB" id="A0A1X6NPR1"/>
<gene>
    <name evidence="2" type="ORF">BU14_0717s0008</name>
</gene>
<feature type="compositionally biased region" description="Low complexity" evidence="1">
    <location>
        <begin position="72"/>
        <end position="81"/>
    </location>
</feature>